<keyword evidence="7" id="KW-1185">Reference proteome</keyword>
<dbReference type="Gene3D" id="1.10.760.10">
    <property type="entry name" value="Cytochrome c-like domain"/>
    <property type="match status" value="1"/>
</dbReference>
<reference evidence="6 7" key="1">
    <citation type="submission" date="2019-01" db="EMBL/GenBank/DDBJ databases">
        <title>Zoogloea oleivorans genome sequencing and assembly.</title>
        <authorList>
            <person name="Tancsics A."/>
            <person name="Farkas M."/>
            <person name="Kriszt B."/>
            <person name="Maroti G."/>
            <person name="Horvath B."/>
        </authorList>
    </citation>
    <scope>NUCLEOTIDE SEQUENCE [LARGE SCALE GENOMIC DNA]</scope>
    <source>
        <strain evidence="6 7">Buc</strain>
    </source>
</reference>
<dbReference type="InterPro" id="IPR009056">
    <property type="entry name" value="Cyt_c-like_dom"/>
</dbReference>
<dbReference type="AlphaFoldDB" id="A0A6C2CAU3"/>
<keyword evidence="3 4" id="KW-0408">Iron</keyword>
<evidence type="ECO:0000256" key="4">
    <source>
        <dbReference type="PROSITE-ProRule" id="PRU00433"/>
    </source>
</evidence>
<evidence type="ECO:0000256" key="2">
    <source>
        <dbReference type="ARBA" id="ARBA00022723"/>
    </source>
</evidence>
<protein>
    <submittedName>
        <fullName evidence="6">Cytochrome c</fullName>
    </submittedName>
</protein>
<dbReference type="SUPFAM" id="SSF46626">
    <property type="entry name" value="Cytochrome c"/>
    <property type="match status" value="1"/>
</dbReference>
<dbReference type="Proteomes" id="UP000389128">
    <property type="component" value="Unassembled WGS sequence"/>
</dbReference>
<dbReference type="GO" id="GO:0020037">
    <property type="term" value="F:heme binding"/>
    <property type="evidence" value="ECO:0007669"/>
    <property type="project" value="InterPro"/>
</dbReference>
<name>A0A6C2CAU3_9RHOO</name>
<sequence>MSYIKKLVLVVMTVSSISVSGQGWEIPKHSPGLKPDAQAGKSLFNNQCAACHGADLKGTAKGPPFLHRIYLASHHSDMAFQIAVKNGVRSHHWQFGDMPPIPLVTPDSVAHIIAYIRREQQKAVIE</sequence>
<evidence type="ECO:0000259" key="5">
    <source>
        <dbReference type="PROSITE" id="PS51007"/>
    </source>
</evidence>
<evidence type="ECO:0000313" key="7">
    <source>
        <dbReference type="Proteomes" id="UP000389128"/>
    </source>
</evidence>
<keyword evidence="1 4" id="KW-0349">Heme</keyword>
<organism evidence="6 7">
    <name type="scientific">Zoogloea oleivorans</name>
    <dbReference type="NCBI Taxonomy" id="1552750"/>
    <lineage>
        <taxon>Bacteria</taxon>
        <taxon>Pseudomonadati</taxon>
        <taxon>Pseudomonadota</taxon>
        <taxon>Betaproteobacteria</taxon>
        <taxon>Rhodocyclales</taxon>
        <taxon>Zoogloeaceae</taxon>
        <taxon>Zoogloea</taxon>
    </lineage>
</organism>
<gene>
    <name evidence="6" type="ORF">ETQ85_24695</name>
</gene>
<feature type="domain" description="Cytochrome c" evidence="5">
    <location>
        <begin position="35"/>
        <end position="120"/>
    </location>
</feature>
<evidence type="ECO:0000256" key="1">
    <source>
        <dbReference type="ARBA" id="ARBA00022617"/>
    </source>
</evidence>
<dbReference type="GO" id="GO:0046872">
    <property type="term" value="F:metal ion binding"/>
    <property type="evidence" value="ECO:0007669"/>
    <property type="project" value="UniProtKB-KW"/>
</dbReference>
<comment type="caution">
    <text evidence="6">The sequence shown here is derived from an EMBL/GenBank/DDBJ whole genome shotgun (WGS) entry which is preliminary data.</text>
</comment>
<evidence type="ECO:0000256" key="3">
    <source>
        <dbReference type="ARBA" id="ARBA00023004"/>
    </source>
</evidence>
<evidence type="ECO:0000313" key="6">
    <source>
        <dbReference type="EMBL" id="TYC51144.1"/>
    </source>
</evidence>
<dbReference type="PROSITE" id="PS51007">
    <property type="entry name" value="CYTC"/>
    <property type="match status" value="1"/>
</dbReference>
<dbReference type="InterPro" id="IPR036909">
    <property type="entry name" value="Cyt_c-like_dom_sf"/>
</dbReference>
<proteinExistence type="predicted"/>
<dbReference type="RefSeq" id="WP_148581666.1">
    <property type="nucleotide sequence ID" value="NZ_SDKK01000044.1"/>
</dbReference>
<dbReference type="Pfam" id="PF00034">
    <property type="entry name" value="Cytochrom_C"/>
    <property type="match status" value="1"/>
</dbReference>
<dbReference type="OrthoDB" id="9757546at2"/>
<accession>A0A6C2CAU3</accession>
<keyword evidence="2 4" id="KW-0479">Metal-binding</keyword>
<dbReference type="EMBL" id="SDKK01000044">
    <property type="protein sequence ID" value="TYC51144.1"/>
    <property type="molecule type" value="Genomic_DNA"/>
</dbReference>
<dbReference type="GO" id="GO:0009055">
    <property type="term" value="F:electron transfer activity"/>
    <property type="evidence" value="ECO:0007669"/>
    <property type="project" value="InterPro"/>
</dbReference>